<accession>A0A409WE21</accession>
<reference evidence="1 2" key="1">
    <citation type="journal article" date="2018" name="Evol. Lett.">
        <title>Horizontal gene cluster transfer increased hallucinogenic mushroom diversity.</title>
        <authorList>
            <person name="Reynolds H.T."/>
            <person name="Vijayakumar V."/>
            <person name="Gluck-Thaler E."/>
            <person name="Korotkin H.B."/>
            <person name="Matheny P.B."/>
            <person name="Slot J.C."/>
        </authorList>
    </citation>
    <scope>NUCLEOTIDE SEQUENCE [LARGE SCALE GENOMIC DNA]</scope>
    <source>
        <strain evidence="1 2">SRW20</strain>
    </source>
</reference>
<dbReference type="AlphaFoldDB" id="A0A409WE21"/>
<name>A0A409WE21_9AGAR</name>
<evidence type="ECO:0008006" key="3">
    <source>
        <dbReference type="Google" id="ProtNLM"/>
    </source>
</evidence>
<evidence type="ECO:0000313" key="2">
    <source>
        <dbReference type="Proteomes" id="UP000284706"/>
    </source>
</evidence>
<protein>
    <recommendedName>
        <fullName evidence="3">F-box domain-containing protein</fullName>
    </recommendedName>
</protein>
<proteinExistence type="predicted"/>
<keyword evidence="2" id="KW-1185">Reference proteome</keyword>
<comment type="caution">
    <text evidence="1">The sequence shown here is derived from an EMBL/GenBank/DDBJ whole genome shotgun (WGS) entry which is preliminary data.</text>
</comment>
<gene>
    <name evidence="1" type="ORF">CVT26_001950</name>
</gene>
<dbReference type="InParanoid" id="A0A409WE21"/>
<evidence type="ECO:0000313" key="1">
    <source>
        <dbReference type="EMBL" id="PPQ76778.1"/>
    </source>
</evidence>
<sequence>MNTAHDPFILKLPLEIASIIFEYWCPTPELDPACFSHGIRKKVAAPLILGAVCRGWRIIAWSLPKLWTYVEVRLDRPAKLEFEIASEWLQRSKQLLISVQVTTFALGSIAHRIIQDFSTLKLDTHTSVTWTQVGSLEIGQCLDLLRAAPDLIYCKFYEVQTHDNVGQYSSVTNFLCHSKLQKLVFHGQCAHVAIEVFEKVSLPALEELEVDVNFDDLPTDALKKFFNRSARGLWKLTIFQAQINVTGFVSMLQKVPSLELLVLCPEVDTGFDLTEFLNVLGETAIRKGKVPKESSLLPNLREFRYWAWAPQDVDWQRVPQIFGPLLGLDNPRRRPLDGASFDLIGPLQELSEDDLNCLRPVRDAGIDLRITTKGSGWDYDLLEGAKREIRKEEEE</sequence>
<organism evidence="1 2">
    <name type="scientific">Gymnopilus dilepis</name>
    <dbReference type="NCBI Taxonomy" id="231916"/>
    <lineage>
        <taxon>Eukaryota</taxon>
        <taxon>Fungi</taxon>
        <taxon>Dikarya</taxon>
        <taxon>Basidiomycota</taxon>
        <taxon>Agaricomycotina</taxon>
        <taxon>Agaricomycetes</taxon>
        <taxon>Agaricomycetidae</taxon>
        <taxon>Agaricales</taxon>
        <taxon>Agaricineae</taxon>
        <taxon>Hymenogastraceae</taxon>
        <taxon>Gymnopilus</taxon>
    </lineage>
</organism>
<dbReference type="STRING" id="231916.A0A409WE21"/>
<dbReference type="EMBL" id="NHYE01005121">
    <property type="protein sequence ID" value="PPQ76778.1"/>
    <property type="molecule type" value="Genomic_DNA"/>
</dbReference>
<dbReference type="Proteomes" id="UP000284706">
    <property type="component" value="Unassembled WGS sequence"/>
</dbReference>
<dbReference type="OrthoDB" id="3365698at2759"/>